<comment type="caution">
    <text evidence="2">The sequence shown here is derived from an EMBL/GenBank/DDBJ whole genome shotgun (WGS) entry which is preliminary data.</text>
</comment>
<dbReference type="EMBL" id="JADYXP020000026">
    <property type="protein sequence ID" value="KAL0100560.1"/>
    <property type="molecule type" value="Genomic_DNA"/>
</dbReference>
<dbReference type="Proteomes" id="UP001430953">
    <property type="component" value="Unassembled WGS sequence"/>
</dbReference>
<proteinExistence type="predicted"/>
<protein>
    <submittedName>
        <fullName evidence="2">Uncharacterized protein</fullName>
    </submittedName>
</protein>
<feature type="compositionally biased region" description="Basic and acidic residues" evidence="1">
    <location>
        <begin position="17"/>
        <end position="26"/>
    </location>
</feature>
<name>A0AAW2EED1_9HYME</name>
<evidence type="ECO:0000313" key="3">
    <source>
        <dbReference type="Proteomes" id="UP001430953"/>
    </source>
</evidence>
<evidence type="ECO:0000256" key="1">
    <source>
        <dbReference type="SAM" id="MobiDB-lite"/>
    </source>
</evidence>
<accession>A0AAW2EED1</accession>
<gene>
    <name evidence="2" type="ORF">PUN28_019707</name>
</gene>
<keyword evidence="3" id="KW-1185">Reference proteome</keyword>
<evidence type="ECO:0000313" key="2">
    <source>
        <dbReference type="EMBL" id="KAL0100560.1"/>
    </source>
</evidence>
<feature type="region of interest" description="Disordered" evidence="1">
    <location>
        <begin position="1"/>
        <end position="28"/>
    </location>
</feature>
<dbReference type="AlphaFoldDB" id="A0AAW2EED1"/>
<organism evidence="2 3">
    <name type="scientific">Cardiocondyla obscurior</name>
    <dbReference type="NCBI Taxonomy" id="286306"/>
    <lineage>
        <taxon>Eukaryota</taxon>
        <taxon>Metazoa</taxon>
        <taxon>Ecdysozoa</taxon>
        <taxon>Arthropoda</taxon>
        <taxon>Hexapoda</taxon>
        <taxon>Insecta</taxon>
        <taxon>Pterygota</taxon>
        <taxon>Neoptera</taxon>
        <taxon>Endopterygota</taxon>
        <taxon>Hymenoptera</taxon>
        <taxon>Apocrita</taxon>
        <taxon>Aculeata</taxon>
        <taxon>Formicoidea</taxon>
        <taxon>Formicidae</taxon>
        <taxon>Myrmicinae</taxon>
        <taxon>Cardiocondyla</taxon>
    </lineage>
</organism>
<sequence length="75" mass="8534">MIIWNHPADDSQSDPENGVRENHEGVDSLCGDPSIYRIIRSHGSSTQVEKPLEITLKKRNKIAKHVLSTRKNRTQ</sequence>
<reference evidence="2 3" key="1">
    <citation type="submission" date="2023-03" db="EMBL/GenBank/DDBJ databases">
        <title>High recombination rates correlate with genetic variation in Cardiocondyla obscurior ants.</title>
        <authorList>
            <person name="Errbii M."/>
        </authorList>
    </citation>
    <scope>NUCLEOTIDE SEQUENCE [LARGE SCALE GENOMIC DNA]</scope>
    <source>
        <strain evidence="2">Alpha-2009</strain>
        <tissue evidence="2">Whole body</tissue>
    </source>
</reference>